<sequence length="161" mass="17741">MSDDAAVRIERLLPDSPHLARVAGWQHDQWGQLSPGETLATRRASLAAECGPSGVPSVCVALQGERPVGTASLVADDMSGRDDLGPWLASVYVLPEWRGQGIASRLVRRVEDEARAAGIERLWLFTPDQQALYARLGWQEQAWVPYRGERVIIMERRLAGA</sequence>
<proteinExistence type="predicted"/>
<dbReference type="Proteomes" id="UP001252270">
    <property type="component" value="Unassembled WGS sequence"/>
</dbReference>
<organism evidence="4 5">
    <name type="scientific">Halomonas mongoliensis</name>
    <dbReference type="NCBI Taxonomy" id="321265"/>
    <lineage>
        <taxon>Bacteria</taxon>
        <taxon>Pseudomonadati</taxon>
        <taxon>Pseudomonadota</taxon>
        <taxon>Gammaproteobacteria</taxon>
        <taxon>Oceanospirillales</taxon>
        <taxon>Halomonadaceae</taxon>
        <taxon>Halomonas</taxon>
    </lineage>
</organism>
<evidence type="ECO:0000313" key="4">
    <source>
        <dbReference type="EMBL" id="MDR5892058.1"/>
    </source>
</evidence>
<accession>A0ABU1GJA9</accession>
<dbReference type="InterPro" id="IPR050832">
    <property type="entry name" value="Bact_Acetyltransf"/>
</dbReference>
<evidence type="ECO:0000256" key="1">
    <source>
        <dbReference type="ARBA" id="ARBA00022679"/>
    </source>
</evidence>
<dbReference type="PANTHER" id="PTHR43877">
    <property type="entry name" value="AMINOALKYLPHOSPHONATE N-ACETYLTRANSFERASE-RELATED-RELATED"/>
    <property type="match status" value="1"/>
</dbReference>
<dbReference type="Pfam" id="PF00583">
    <property type="entry name" value="Acetyltransf_1"/>
    <property type="match status" value="1"/>
</dbReference>
<dbReference type="EMBL" id="JARWAL010000003">
    <property type="protein sequence ID" value="MDR5892058.1"/>
    <property type="molecule type" value="Genomic_DNA"/>
</dbReference>
<feature type="domain" description="N-acetyltransferase" evidence="3">
    <location>
        <begin position="7"/>
        <end position="159"/>
    </location>
</feature>
<dbReference type="SUPFAM" id="SSF55729">
    <property type="entry name" value="Acyl-CoA N-acyltransferases (Nat)"/>
    <property type="match status" value="1"/>
</dbReference>
<evidence type="ECO:0000256" key="2">
    <source>
        <dbReference type="ARBA" id="ARBA00023315"/>
    </source>
</evidence>
<dbReference type="CDD" id="cd04301">
    <property type="entry name" value="NAT_SF"/>
    <property type="match status" value="1"/>
</dbReference>
<dbReference type="PANTHER" id="PTHR43877:SF2">
    <property type="entry name" value="AMINOALKYLPHOSPHONATE N-ACETYLTRANSFERASE-RELATED"/>
    <property type="match status" value="1"/>
</dbReference>
<dbReference type="PROSITE" id="PS51186">
    <property type="entry name" value="GNAT"/>
    <property type="match status" value="1"/>
</dbReference>
<reference evidence="4 5" key="1">
    <citation type="submission" date="2023-04" db="EMBL/GenBank/DDBJ databases">
        <title>A long-awaited taxogenomic arrangement of the family Halomonadaceae.</title>
        <authorList>
            <person name="De La Haba R."/>
            <person name="Chuvochina M."/>
            <person name="Wittouck S."/>
            <person name="Arahal D.R."/>
            <person name="Sanchez-Porro C."/>
            <person name="Hugenholtz P."/>
            <person name="Ventosa A."/>
        </authorList>
    </citation>
    <scope>NUCLEOTIDE SEQUENCE [LARGE SCALE GENOMIC DNA]</scope>
    <source>
        <strain evidence="4 5">DSM 17332</strain>
    </source>
</reference>
<keyword evidence="1" id="KW-0808">Transferase</keyword>
<dbReference type="InterPro" id="IPR016181">
    <property type="entry name" value="Acyl_CoA_acyltransferase"/>
</dbReference>
<evidence type="ECO:0000313" key="5">
    <source>
        <dbReference type="Proteomes" id="UP001252270"/>
    </source>
</evidence>
<dbReference type="InterPro" id="IPR000182">
    <property type="entry name" value="GNAT_dom"/>
</dbReference>
<evidence type="ECO:0000259" key="3">
    <source>
        <dbReference type="PROSITE" id="PS51186"/>
    </source>
</evidence>
<dbReference type="Gene3D" id="3.40.630.30">
    <property type="match status" value="1"/>
</dbReference>
<gene>
    <name evidence="4" type="ORF">QC820_04455</name>
</gene>
<keyword evidence="2" id="KW-0012">Acyltransferase</keyword>
<name>A0ABU1GJA9_9GAMM</name>
<comment type="caution">
    <text evidence="4">The sequence shown here is derived from an EMBL/GenBank/DDBJ whole genome shotgun (WGS) entry which is preliminary data.</text>
</comment>
<keyword evidence="5" id="KW-1185">Reference proteome</keyword>
<protein>
    <submittedName>
        <fullName evidence="4">GNAT family N-acetyltransferase</fullName>
    </submittedName>
</protein>